<keyword evidence="2" id="KW-1185">Reference proteome</keyword>
<dbReference type="Proteomes" id="UP000271573">
    <property type="component" value="Chromosome"/>
</dbReference>
<dbReference type="EMBL" id="AP019307">
    <property type="protein sequence ID" value="BBH17522.1"/>
    <property type="molecule type" value="Genomic_DNA"/>
</dbReference>
<protein>
    <submittedName>
        <fullName evidence="1">Uncharacterized protein</fullName>
    </submittedName>
</protein>
<dbReference type="KEGG" id="nbe:Back2_18090"/>
<proteinExistence type="predicted"/>
<name>A0A3G9IH45_9ACTN</name>
<accession>A0A3G9IH45</accession>
<gene>
    <name evidence="1" type="ORF">Back2_18090</name>
</gene>
<sequence>MPQLTVRFLGREIVHLNLGSSTSAEDGHSDVVTSLVTFGFHADDLPDGHRRGW</sequence>
<evidence type="ECO:0000313" key="2">
    <source>
        <dbReference type="Proteomes" id="UP000271573"/>
    </source>
</evidence>
<reference evidence="1 2" key="1">
    <citation type="submission" date="2018-11" db="EMBL/GenBank/DDBJ databases">
        <title>Complete genome sequence of Nocardioides baekrokdamisoli strain KCTC 39748.</title>
        <authorList>
            <person name="Kang S.W."/>
            <person name="Lee K.C."/>
            <person name="Kim K.K."/>
            <person name="Kim J.S."/>
            <person name="Kim D.S."/>
            <person name="Ko S.H."/>
            <person name="Yang S.H."/>
            <person name="Shin Y.K."/>
            <person name="Lee J.S."/>
        </authorList>
    </citation>
    <scope>NUCLEOTIDE SEQUENCE [LARGE SCALE GENOMIC DNA]</scope>
    <source>
        <strain evidence="1 2">KCTC 39748</strain>
    </source>
</reference>
<evidence type="ECO:0000313" key="1">
    <source>
        <dbReference type="EMBL" id="BBH17522.1"/>
    </source>
</evidence>
<dbReference type="AlphaFoldDB" id="A0A3G9IH45"/>
<organism evidence="1 2">
    <name type="scientific">Nocardioides baekrokdamisoli</name>
    <dbReference type="NCBI Taxonomy" id="1804624"/>
    <lineage>
        <taxon>Bacteria</taxon>
        <taxon>Bacillati</taxon>
        <taxon>Actinomycetota</taxon>
        <taxon>Actinomycetes</taxon>
        <taxon>Propionibacteriales</taxon>
        <taxon>Nocardioidaceae</taxon>
        <taxon>Nocardioides</taxon>
    </lineage>
</organism>